<dbReference type="SUPFAM" id="SSF51735">
    <property type="entry name" value="NAD(P)-binding Rossmann-fold domains"/>
    <property type="match status" value="1"/>
</dbReference>
<organism evidence="1">
    <name type="scientific">Flavobacterium sp. CFS9</name>
    <dbReference type="NCBI Taxonomy" id="3143118"/>
    <lineage>
        <taxon>Bacteria</taxon>
        <taxon>Pseudomonadati</taxon>
        <taxon>Bacteroidota</taxon>
        <taxon>Flavobacteriia</taxon>
        <taxon>Flavobacteriales</taxon>
        <taxon>Flavobacteriaceae</taxon>
        <taxon>Flavobacterium</taxon>
    </lineage>
</organism>
<dbReference type="InterPro" id="IPR036291">
    <property type="entry name" value="NAD(P)-bd_dom_sf"/>
</dbReference>
<evidence type="ECO:0000313" key="1">
    <source>
        <dbReference type="EMBL" id="BFM41418.1"/>
    </source>
</evidence>
<dbReference type="Gene3D" id="3.30.360.10">
    <property type="entry name" value="Dihydrodipicolinate Reductase, domain 2"/>
    <property type="match status" value="1"/>
</dbReference>
<evidence type="ECO:0008006" key="2">
    <source>
        <dbReference type="Google" id="ProtNLM"/>
    </source>
</evidence>
<dbReference type="Gene3D" id="3.40.50.720">
    <property type="entry name" value="NAD(P)-binding Rossmann-like Domain"/>
    <property type="match status" value="1"/>
</dbReference>
<dbReference type="AlphaFoldDB" id="A0AAT9GW22"/>
<dbReference type="PANTHER" id="PTHR43796">
    <property type="entry name" value="CARBOXYNORSPERMIDINE SYNTHASE"/>
    <property type="match status" value="1"/>
</dbReference>
<dbReference type="EMBL" id="AP031573">
    <property type="protein sequence ID" value="BFM41418.1"/>
    <property type="molecule type" value="Genomic_DNA"/>
</dbReference>
<protein>
    <recommendedName>
        <fullName evidence="2">Saccharopine dehydrogenase</fullName>
    </recommendedName>
</protein>
<reference evidence="1" key="1">
    <citation type="submission" date="2024-05" db="EMBL/GenBank/DDBJ databases">
        <title>Whole-Genome Sequence of CFS9, a Potential Fish Probiotic Isolated from the Body Surface of Silurus asotus.</title>
        <authorList>
            <person name="Kojima M."/>
            <person name="Tobioka K."/>
            <person name="Yokota K."/>
            <person name="Nakatani H."/>
            <person name="Hori K."/>
            <person name="Tamaru Y."/>
            <person name="Okazaki F."/>
        </authorList>
    </citation>
    <scope>NUCLEOTIDE SEQUENCE</scope>
    <source>
        <strain evidence="1">CFS9</strain>
    </source>
</reference>
<sequence length="342" mass="38369">MRKNILIIGGTGIVGKVILRILKGRNSDYKVFVGSRHAGKNGSTLVVDVNNPETFNAILEHNIDMIVMCTKDRDNEILQFAIQNGLDYLDITKPTPDLTAAYNFAKANKLKINSRIVFASGWMGGIVSSLVNHIEPDSAKIQETNLYIYYSIRDLAGKSSAHFLAENVCKPFVIYENDSSKNVKHFSDSQNFNFSFGIGKRQVYNLDVPDLFILNQIEKIPTVSVKMTYNSKVVTRLMGYLQSLKVFNIMSLKERQLLFGSSGKGDQAVFEVVIKTQYKTKRISLQSTKGQAELTAFSAVLHIEKLLSEKVADGIYFSHQIHSSEEIYEELTGYNTINVKIS</sequence>
<accession>A0AAT9GW22</accession>
<dbReference type="PANTHER" id="PTHR43796:SF2">
    <property type="entry name" value="CARBOXYNORSPERMIDINE SYNTHASE"/>
    <property type="match status" value="1"/>
</dbReference>
<proteinExistence type="predicted"/>
<name>A0AAT9GW22_9FLAO</name>
<dbReference type="RefSeq" id="WP_369616698.1">
    <property type="nucleotide sequence ID" value="NZ_AP031573.1"/>
</dbReference>
<gene>
    <name evidence="1" type="ORF">CFS9_00590</name>
</gene>